<dbReference type="EMBL" id="KI392664">
    <property type="protein sequence ID" value="ERN11928.1"/>
    <property type="molecule type" value="Genomic_DNA"/>
</dbReference>
<dbReference type="HOGENOM" id="CLU_2164814_0_0_1"/>
<feature type="region of interest" description="Disordered" evidence="1">
    <location>
        <begin position="53"/>
        <end position="111"/>
    </location>
</feature>
<organism evidence="2 3">
    <name type="scientific">Amborella trichopoda</name>
    <dbReference type="NCBI Taxonomy" id="13333"/>
    <lineage>
        <taxon>Eukaryota</taxon>
        <taxon>Viridiplantae</taxon>
        <taxon>Streptophyta</taxon>
        <taxon>Embryophyta</taxon>
        <taxon>Tracheophyta</taxon>
        <taxon>Spermatophyta</taxon>
        <taxon>Magnoliopsida</taxon>
        <taxon>Amborellales</taxon>
        <taxon>Amborellaceae</taxon>
        <taxon>Amborella</taxon>
    </lineage>
</organism>
<evidence type="ECO:0000256" key="1">
    <source>
        <dbReference type="SAM" id="MobiDB-lite"/>
    </source>
</evidence>
<feature type="compositionally biased region" description="Basic and acidic residues" evidence="1">
    <location>
        <begin position="53"/>
        <end position="82"/>
    </location>
</feature>
<sequence>SPDVLLRTIELEFNHSYHLVNATLGLIHPGAEDPTEIGGEGRQKELLKFKGERAQMLEYPEGKRGGKEGLGQERVDESEKTLEQGVEQQGKEEKPREQSNRLKEEWRKREI</sequence>
<evidence type="ECO:0000313" key="2">
    <source>
        <dbReference type="EMBL" id="ERN11928.1"/>
    </source>
</evidence>
<proteinExistence type="predicted"/>
<reference evidence="3" key="1">
    <citation type="journal article" date="2013" name="Science">
        <title>The Amborella genome and the evolution of flowering plants.</title>
        <authorList>
            <consortium name="Amborella Genome Project"/>
        </authorList>
    </citation>
    <scope>NUCLEOTIDE SEQUENCE [LARGE SCALE GENOMIC DNA]</scope>
</reference>
<feature type="compositionally biased region" description="Basic and acidic residues" evidence="1">
    <location>
        <begin position="89"/>
        <end position="111"/>
    </location>
</feature>
<protein>
    <submittedName>
        <fullName evidence="2">Uncharacterized protein</fullName>
    </submittedName>
</protein>
<name>W1PV26_AMBTC</name>
<accession>W1PV26</accession>
<keyword evidence="3" id="KW-1185">Reference proteome</keyword>
<dbReference type="AlphaFoldDB" id="W1PV26"/>
<gene>
    <name evidence="2" type="ORF">AMTR_s00020p00246490</name>
</gene>
<dbReference type="Gramene" id="ERN11928">
    <property type="protein sequence ID" value="ERN11928"/>
    <property type="gene ID" value="AMTR_s00020p00246490"/>
</dbReference>
<dbReference type="Proteomes" id="UP000017836">
    <property type="component" value="Unassembled WGS sequence"/>
</dbReference>
<feature type="non-terminal residue" evidence="2">
    <location>
        <position position="1"/>
    </location>
</feature>
<evidence type="ECO:0000313" key="3">
    <source>
        <dbReference type="Proteomes" id="UP000017836"/>
    </source>
</evidence>